<dbReference type="EMBL" id="MPPL01000001">
    <property type="protein sequence ID" value="OKS88678.1"/>
    <property type="molecule type" value="Genomic_DNA"/>
</dbReference>
<comment type="caution">
    <text evidence="1">The sequence shown here is derived from an EMBL/GenBank/DDBJ whole genome shotgun (WGS) entry which is preliminary data.</text>
</comment>
<dbReference type="Proteomes" id="UP000186720">
    <property type="component" value="Unassembled WGS sequence"/>
</dbReference>
<evidence type="ECO:0000313" key="2">
    <source>
        <dbReference type="Proteomes" id="UP000186720"/>
    </source>
</evidence>
<name>A0A1Q6A3U8_9SPHI</name>
<evidence type="ECO:0000313" key="1">
    <source>
        <dbReference type="EMBL" id="OKS88678.1"/>
    </source>
</evidence>
<proteinExistence type="predicted"/>
<protein>
    <submittedName>
        <fullName evidence="1">Uncharacterized protein</fullName>
    </submittedName>
</protein>
<keyword evidence="2" id="KW-1185">Reference proteome</keyword>
<dbReference type="AlphaFoldDB" id="A0A1Q6A3U8"/>
<dbReference type="STRING" id="1302689.RG47T_4156"/>
<organism evidence="1 2">
    <name type="scientific">Mucilaginibacter polytrichastri</name>
    <dbReference type="NCBI Taxonomy" id="1302689"/>
    <lineage>
        <taxon>Bacteria</taxon>
        <taxon>Pseudomonadati</taxon>
        <taxon>Bacteroidota</taxon>
        <taxon>Sphingobacteriia</taxon>
        <taxon>Sphingobacteriales</taxon>
        <taxon>Sphingobacteriaceae</taxon>
        <taxon>Mucilaginibacter</taxon>
    </lineage>
</organism>
<gene>
    <name evidence="1" type="ORF">RG47T_4156</name>
</gene>
<reference evidence="1 2" key="1">
    <citation type="submission" date="2016-11" db="EMBL/GenBank/DDBJ databases">
        <title>Whole Genome Sequencing of Mucilaginibacter polytrichastri RG4-7(T) isolated from the moss sample.</title>
        <authorList>
            <person name="Li Y."/>
        </authorList>
    </citation>
    <scope>NUCLEOTIDE SEQUENCE [LARGE SCALE GENOMIC DNA]</scope>
    <source>
        <strain evidence="1 2">RG4-7</strain>
    </source>
</reference>
<sequence length="261" mass="29610">MPCDIASSSFAMKKPIISVLAVCLLPLFFINNGYAQKLSPDSTATSYVESYVVNNYNKAIGQQSRLYNGVEYVPYNPLIKSNANFHDLADLRPGTVTFDGYTYSKVPMLYDVYKDLLVVQLYNNFSRYTLAGERVASFDLEGHHFVYIAADTVSNNTTFASGYYDQFYGGKTEAVARYTKTMQNQSSGNEIETYFTPTKRQFYIKKGEGYYPISSMGDIVNLLKEHKKELQQYIKSNGIDFKRDPEKAMAGIATYYDHLMP</sequence>
<accession>A0A1Q6A3U8</accession>